<sequence>MQHLVAMLHLLGLDAMDRRRARADRDPERGNVTMEQVLWAVAVIVIVGIVVTAVTNYVTAETGKLTPSGF</sequence>
<organism evidence="2 3">
    <name type="scientific">Myceligenerans crystallogenes</name>
    <dbReference type="NCBI Taxonomy" id="316335"/>
    <lineage>
        <taxon>Bacteria</taxon>
        <taxon>Bacillati</taxon>
        <taxon>Actinomycetota</taxon>
        <taxon>Actinomycetes</taxon>
        <taxon>Micrococcales</taxon>
        <taxon>Promicromonosporaceae</taxon>
        <taxon>Myceligenerans</taxon>
    </lineage>
</organism>
<evidence type="ECO:0000256" key="1">
    <source>
        <dbReference type="SAM" id="Phobius"/>
    </source>
</evidence>
<keyword evidence="1" id="KW-1133">Transmembrane helix</keyword>
<protein>
    <recommendedName>
        <fullName evidence="4">Flagellin N-terminal-like domain-containing protein</fullName>
    </recommendedName>
</protein>
<dbReference type="RefSeq" id="WP_344099296.1">
    <property type="nucleotide sequence ID" value="NZ_BAAANL010000001.1"/>
</dbReference>
<proteinExistence type="predicted"/>
<evidence type="ECO:0000313" key="2">
    <source>
        <dbReference type="EMBL" id="GAA1851988.1"/>
    </source>
</evidence>
<keyword evidence="1" id="KW-0812">Transmembrane</keyword>
<dbReference type="Proteomes" id="UP001501094">
    <property type="component" value="Unassembled WGS sequence"/>
</dbReference>
<gene>
    <name evidence="2" type="ORF">GCM10009751_05660</name>
</gene>
<evidence type="ECO:0008006" key="4">
    <source>
        <dbReference type="Google" id="ProtNLM"/>
    </source>
</evidence>
<name>A0ABN2N6R1_9MICO</name>
<reference evidence="2 3" key="1">
    <citation type="journal article" date="2019" name="Int. J. Syst. Evol. Microbiol.">
        <title>The Global Catalogue of Microorganisms (GCM) 10K type strain sequencing project: providing services to taxonomists for standard genome sequencing and annotation.</title>
        <authorList>
            <consortium name="The Broad Institute Genomics Platform"/>
            <consortium name="The Broad Institute Genome Sequencing Center for Infectious Disease"/>
            <person name="Wu L."/>
            <person name="Ma J."/>
        </authorList>
    </citation>
    <scope>NUCLEOTIDE SEQUENCE [LARGE SCALE GENOMIC DNA]</scope>
    <source>
        <strain evidence="2 3">JCM 14326</strain>
    </source>
</reference>
<keyword evidence="3" id="KW-1185">Reference proteome</keyword>
<comment type="caution">
    <text evidence="2">The sequence shown here is derived from an EMBL/GenBank/DDBJ whole genome shotgun (WGS) entry which is preliminary data.</text>
</comment>
<accession>A0ABN2N6R1</accession>
<feature type="transmembrane region" description="Helical" evidence="1">
    <location>
        <begin position="37"/>
        <end position="58"/>
    </location>
</feature>
<evidence type="ECO:0000313" key="3">
    <source>
        <dbReference type="Proteomes" id="UP001501094"/>
    </source>
</evidence>
<dbReference type="EMBL" id="BAAANL010000001">
    <property type="protein sequence ID" value="GAA1851988.1"/>
    <property type="molecule type" value="Genomic_DNA"/>
</dbReference>
<keyword evidence="1" id="KW-0472">Membrane</keyword>